<keyword evidence="1" id="KW-0812">Transmembrane</keyword>
<protein>
    <recommendedName>
        <fullName evidence="5">PEP-CTERM protein-sorting domain-containing protein</fullName>
    </recommendedName>
</protein>
<keyword evidence="2" id="KW-0732">Signal</keyword>
<dbReference type="Proteomes" id="UP000433104">
    <property type="component" value="Unassembled WGS sequence"/>
</dbReference>
<sequence>MFAFRFARLIFAASLGISAYTATAATFIVTDIDAAQPDHEHWGKLDAYNTGNAIITTDAPNTGNGSLKLSGDMTRVQLGYQLGSQRTNFGSVHKVTGLTFDWRVASESSNLDYTPTLRLLVHDGEQLSVYGWNGKYNGVASNPLDNWYSSTTNDLFWQWTYKEGDTLDAGQLKLLPLGNWIEGLSSNAFVTAISVGAGAKAGNGYNAFADNIQLHRGAKIDSYNFEAIAAVPEPATWMMLLIGFFLIAATLRAKNYARPARYDVRARQRPTNIVAVINLAST</sequence>
<evidence type="ECO:0000313" key="4">
    <source>
        <dbReference type="Proteomes" id="UP000433104"/>
    </source>
</evidence>
<dbReference type="RefSeq" id="WP_160683572.1">
    <property type="nucleotide sequence ID" value="NZ_WTYW01000003.1"/>
</dbReference>
<evidence type="ECO:0000256" key="2">
    <source>
        <dbReference type="SAM" id="SignalP"/>
    </source>
</evidence>
<feature type="transmembrane region" description="Helical" evidence="1">
    <location>
        <begin position="234"/>
        <end position="251"/>
    </location>
</feature>
<dbReference type="OrthoDB" id="121983at2"/>
<comment type="caution">
    <text evidence="3">The sequence shown here is derived from an EMBL/GenBank/DDBJ whole genome shotgun (WGS) entry which is preliminary data.</text>
</comment>
<evidence type="ECO:0000313" key="3">
    <source>
        <dbReference type="EMBL" id="MXO86498.1"/>
    </source>
</evidence>
<dbReference type="AlphaFoldDB" id="A0A844ZFE9"/>
<name>A0A844ZFE9_9SPHN</name>
<feature type="signal peptide" evidence="2">
    <location>
        <begin position="1"/>
        <end position="24"/>
    </location>
</feature>
<evidence type="ECO:0000256" key="1">
    <source>
        <dbReference type="SAM" id="Phobius"/>
    </source>
</evidence>
<reference evidence="3 4" key="1">
    <citation type="submission" date="2019-12" db="EMBL/GenBank/DDBJ databases">
        <title>Genomic-based taxomic classification of the family Erythrobacteraceae.</title>
        <authorList>
            <person name="Xu L."/>
        </authorList>
    </citation>
    <scope>NUCLEOTIDE SEQUENCE [LARGE SCALE GENOMIC DNA]</scope>
    <source>
        <strain evidence="3 4">MCCC 1A09962</strain>
    </source>
</reference>
<evidence type="ECO:0008006" key="5">
    <source>
        <dbReference type="Google" id="ProtNLM"/>
    </source>
</evidence>
<proteinExistence type="predicted"/>
<accession>A0A844ZFE9</accession>
<feature type="chain" id="PRO_5032349081" description="PEP-CTERM protein-sorting domain-containing protein" evidence="2">
    <location>
        <begin position="25"/>
        <end position="282"/>
    </location>
</feature>
<keyword evidence="4" id="KW-1185">Reference proteome</keyword>
<dbReference type="EMBL" id="WTYW01000003">
    <property type="protein sequence ID" value="MXO86498.1"/>
    <property type="molecule type" value="Genomic_DNA"/>
</dbReference>
<keyword evidence="1" id="KW-1133">Transmembrane helix</keyword>
<gene>
    <name evidence="3" type="ORF">GRI38_10725</name>
</gene>
<keyword evidence="1" id="KW-0472">Membrane</keyword>
<organism evidence="3 4">
    <name type="scientific">Parapontixanthobacter aurantiacus</name>
    <dbReference type="NCBI Taxonomy" id="1463599"/>
    <lineage>
        <taxon>Bacteria</taxon>
        <taxon>Pseudomonadati</taxon>
        <taxon>Pseudomonadota</taxon>
        <taxon>Alphaproteobacteria</taxon>
        <taxon>Sphingomonadales</taxon>
        <taxon>Erythrobacteraceae</taxon>
        <taxon>Parapontixanthobacter</taxon>
    </lineage>
</organism>